<dbReference type="EMBL" id="JAKNSF020000067">
    <property type="protein sequence ID" value="KAK7722037.1"/>
    <property type="molecule type" value="Genomic_DNA"/>
</dbReference>
<protein>
    <recommendedName>
        <fullName evidence="6">Zn(2)-C6 fungal-type domain-containing protein</fullName>
    </recommendedName>
</protein>
<evidence type="ECO:0000256" key="5">
    <source>
        <dbReference type="SAM" id="MobiDB-lite"/>
    </source>
</evidence>
<dbReference type="CDD" id="cd12148">
    <property type="entry name" value="fungal_TF_MHR"/>
    <property type="match status" value="1"/>
</dbReference>
<evidence type="ECO:0000256" key="4">
    <source>
        <dbReference type="SAM" id="Coils"/>
    </source>
</evidence>
<evidence type="ECO:0000313" key="7">
    <source>
        <dbReference type="EMBL" id="KAK7722037.1"/>
    </source>
</evidence>
<evidence type="ECO:0000256" key="2">
    <source>
        <dbReference type="ARBA" id="ARBA00022723"/>
    </source>
</evidence>
<dbReference type="InterPro" id="IPR001138">
    <property type="entry name" value="Zn2Cys6_DnaBD"/>
</dbReference>
<evidence type="ECO:0000259" key="6">
    <source>
        <dbReference type="PROSITE" id="PS50048"/>
    </source>
</evidence>
<keyword evidence="8" id="KW-1185">Reference proteome</keyword>
<dbReference type="PANTHER" id="PTHR31001">
    <property type="entry name" value="UNCHARACTERIZED TRANSCRIPTIONAL REGULATORY PROTEIN"/>
    <property type="match status" value="1"/>
</dbReference>
<gene>
    <name evidence="7" type="ORF">SLS63_009318</name>
</gene>
<proteinExistence type="predicted"/>
<dbReference type="PANTHER" id="PTHR31001:SF50">
    <property type="entry name" value="ZN(II)2CYS6 TRANSCRIPTION FACTOR (EUROFUNG)"/>
    <property type="match status" value="1"/>
</dbReference>
<dbReference type="CDD" id="cd00067">
    <property type="entry name" value="GAL4"/>
    <property type="match status" value="1"/>
</dbReference>
<dbReference type="InterPro" id="IPR007219">
    <property type="entry name" value="XnlR_reg_dom"/>
</dbReference>
<accession>A0ABR1P092</accession>
<dbReference type="SUPFAM" id="SSF57701">
    <property type="entry name" value="Zn2/Cys6 DNA-binding domain"/>
    <property type="match status" value="1"/>
</dbReference>
<dbReference type="InterPro" id="IPR036864">
    <property type="entry name" value="Zn2-C6_fun-type_DNA-bd_sf"/>
</dbReference>
<organism evidence="7 8">
    <name type="scientific">Diaporthe eres</name>
    <name type="common">Phomopsis oblonga</name>
    <dbReference type="NCBI Taxonomy" id="83184"/>
    <lineage>
        <taxon>Eukaryota</taxon>
        <taxon>Fungi</taxon>
        <taxon>Dikarya</taxon>
        <taxon>Ascomycota</taxon>
        <taxon>Pezizomycotina</taxon>
        <taxon>Sordariomycetes</taxon>
        <taxon>Sordariomycetidae</taxon>
        <taxon>Diaporthales</taxon>
        <taxon>Diaporthaceae</taxon>
        <taxon>Diaporthe</taxon>
        <taxon>Diaporthe eres species complex</taxon>
    </lineage>
</organism>
<evidence type="ECO:0000256" key="1">
    <source>
        <dbReference type="ARBA" id="ARBA00004123"/>
    </source>
</evidence>
<dbReference type="PROSITE" id="PS50048">
    <property type="entry name" value="ZN2_CY6_FUNGAL_2"/>
    <property type="match status" value="1"/>
</dbReference>
<feature type="domain" description="Zn(2)-C6 fungal-type" evidence="6">
    <location>
        <begin position="25"/>
        <end position="54"/>
    </location>
</feature>
<feature type="region of interest" description="Disordered" evidence="5">
    <location>
        <begin position="622"/>
        <end position="646"/>
    </location>
</feature>
<keyword evidence="4" id="KW-0175">Coiled coil</keyword>
<dbReference type="Pfam" id="PF00172">
    <property type="entry name" value="Zn_clus"/>
    <property type="match status" value="1"/>
</dbReference>
<dbReference type="PROSITE" id="PS00463">
    <property type="entry name" value="ZN2_CY6_FUNGAL_1"/>
    <property type="match status" value="1"/>
</dbReference>
<dbReference type="InterPro" id="IPR050613">
    <property type="entry name" value="Sec_Metabolite_Reg"/>
</dbReference>
<evidence type="ECO:0000256" key="3">
    <source>
        <dbReference type="ARBA" id="ARBA00023242"/>
    </source>
</evidence>
<dbReference type="SMART" id="SM00066">
    <property type="entry name" value="GAL4"/>
    <property type="match status" value="1"/>
</dbReference>
<comment type="subcellular location">
    <subcellularLocation>
        <location evidence="1">Nucleus</location>
    </subcellularLocation>
</comment>
<feature type="coiled-coil region" evidence="4">
    <location>
        <begin position="92"/>
        <end position="119"/>
    </location>
</feature>
<dbReference type="Proteomes" id="UP001430848">
    <property type="component" value="Unassembled WGS sequence"/>
</dbReference>
<sequence length="763" mass="83098">MPQSTQNHAKTRSQRGSDTCIPRLSCELCRERKVRCDKAIPHCTNCVKAGKACVPVYRKRHSRGRHTPRRHPGTQAEQIAPAARTVLQQSEEDGLQDRVRRLECLINDMNRERQDADDVFRDASASQTPQSSLLFGLDPTPSPHVCGNINTYKSIESRLERHVKQHFWRDLVEEIQGFRGVLEADATDEETAVMAPSPGTSTQSPLSSRADSVLGLGCTTVQPSQIHTTSPALVAQLCHIYNRQVDPIVKILHRPTLDAYLVDCKGFLDYDPCDPSPAALRAAIARRVEDPSRAVWTLIAVAVRIAKALSLHLEQPITSGSFFQRQMKYRLWCTICVLDLQASLDWATEPQIDLEAEHYTLPRNINDADFDMSFQGADMPDRDELTDITFSLVTYKAQLSGRLLDFKGTTTSSTTSSSSSPGHAAATVWEGRLGEARRFEDQTRRLLAACDPESSAYAWFTFHETNSIISSMRLSALRPLHHRAGLLRAPPPPRAQGANDRALAAALSVLSKSQLVRSDPRGEGFRWSVRTQWHALSVAVAECLVCPDEQLLASAWPVVEAAYESACAVKQQQQQQHGVEAAAADHCRQGGAPGQPLQVLMLKTRARVKRLLRGAPVRGGAVKTPAAVGGERSSEWSSSTPKTPAGPLTLLSPSLMGLAGTKEAAADPLALTTSLDFGFGPTPVLTPSNGSPDRGTGASASLGQGLGEVWSLMPTYSSSMTDTSMGDEVDLEAGPGLSWQAWEDILSGVTPKEGFFDSSIELC</sequence>
<comment type="caution">
    <text evidence="7">The sequence shown here is derived from an EMBL/GenBank/DDBJ whole genome shotgun (WGS) entry which is preliminary data.</text>
</comment>
<evidence type="ECO:0000313" key="8">
    <source>
        <dbReference type="Proteomes" id="UP001430848"/>
    </source>
</evidence>
<keyword evidence="2" id="KW-0479">Metal-binding</keyword>
<dbReference type="Gene3D" id="4.10.240.10">
    <property type="entry name" value="Zn(2)-C6 fungal-type DNA-binding domain"/>
    <property type="match status" value="1"/>
</dbReference>
<keyword evidence="3" id="KW-0539">Nucleus</keyword>
<dbReference type="SMART" id="SM00906">
    <property type="entry name" value="Fungal_trans"/>
    <property type="match status" value="1"/>
</dbReference>
<reference evidence="7 8" key="1">
    <citation type="submission" date="2024-02" db="EMBL/GenBank/DDBJ databases">
        <title>De novo assembly and annotation of 12 fungi associated with fruit tree decline syndrome in Ontario, Canada.</title>
        <authorList>
            <person name="Sulman M."/>
            <person name="Ellouze W."/>
            <person name="Ilyukhin E."/>
        </authorList>
    </citation>
    <scope>NUCLEOTIDE SEQUENCE [LARGE SCALE GENOMIC DNA]</scope>
    <source>
        <strain evidence="7 8">M169</strain>
    </source>
</reference>
<name>A0ABR1P092_DIAER</name>